<evidence type="ECO:0000313" key="2">
    <source>
        <dbReference type="Proteomes" id="UP000308197"/>
    </source>
</evidence>
<protein>
    <submittedName>
        <fullName evidence="1">Uncharacterized protein</fullName>
    </submittedName>
</protein>
<name>A0A5C3PG65_9APHY</name>
<organism evidence="1 2">
    <name type="scientific">Polyporus arcularius HHB13444</name>
    <dbReference type="NCBI Taxonomy" id="1314778"/>
    <lineage>
        <taxon>Eukaryota</taxon>
        <taxon>Fungi</taxon>
        <taxon>Dikarya</taxon>
        <taxon>Basidiomycota</taxon>
        <taxon>Agaricomycotina</taxon>
        <taxon>Agaricomycetes</taxon>
        <taxon>Polyporales</taxon>
        <taxon>Polyporaceae</taxon>
        <taxon>Polyporus</taxon>
    </lineage>
</organism>
<accession>A0A5C3PG65</accession>
<evidence type="ECO:0000313" key="1">
    <source>
        <dbReference type="EMBL" id="TFK87210.1"/>
    </source>
</evidence>
<keyword evidence="2" id="KW-1185">Reference proteome</keyword>
<dbReference type="Proteomes" id="UP000308197">
    <property type="component" value="Unassembled WGS sequence"/>
</dbReference>
<dbReference type="STRING" id="1314778.A0A5C3PG65"/>
<reference evidence="1 2" key="1">
    <citation type="journal article" date="2019" name="Nat. Ecol. Evol.">
        <title>Megaphylogeny resolves global patterns of mushroom evolution.</title>
        <authorList>
            <person name="Varga T."/>
            <person name="Krizsan K."/>
            <person name="Foldi C."/>
            <person name="Dima B."/>
            <person name="Sanchez-Garcia M."/>
            <person name="Sanchez-Ramirez S."/>
            <person name="Szollosi G.J."/>
            <person name="Szarkandi J.G."/>
            <person name="Papp V."/>
            <person name="Albert L."/>
            <person name="Andreopoulos W."/>
            <person name="Angelini C."/>
            <person name="Antonin V."/>
            <person name="Barry K.W."/>
            <person name="Bougher N.L."/>
            <person name="Buchanan P."/>
            <person name="Buyck B."/>
            <person name="Bense V."/>
            <person name="Catcheside P."/>
            <person name="Chovatia M."/>
            <person name="Cooper J."/>
            <person name="Damon W."/>
            <person name="Desjardin D."/>
            <person name="Finy P."/>
            <person name="Geml J."/>
            <person name="Haridas S."/>
            <person name="Hughes K."/>
            <person name="Justo A."/>
            <person name="Karasinski D."/>
            <person name="Kautmanova I."/>
            <person name="Kiss B."/>
            <person name="Kocsube S."/>
            <person name="Kotiranta H."/>
            <person name="LaButti K.M."/>
            <person name="Lechner B.E."/>
            <person name="Liimatainen K."/>
            <person name="Lipzen A."/>
            <person name="Lukacs Z."/>
            <person name="Mihaltcheva S."/>
            <person name="Morgado L.N."/>
            <person name="Niskanen T."/>
            <person name="Noordeloos M.E."/>
            <person name="Ohm R.A."/>
            <person name="Ortiz-Santana B."/>
            <person name="Ovrebo C."/>
            <person name="Racz N."/>
            <person name="Riley R."/>
            <person name="Savchenko A."/>
            <person name="Shiryaev A."/>
            <person name="Soop K."/>
            <person name="Spirin V."/>
            <person name="Szebenyi C."/>
            <person name="Tomsovsky M."/>
            <person name="Tulloss R.E."/>
            <person name="Uehling J."/>
            <person name="Grigoriev I.V."/>
            <person name="Vagvolgyi C."/>
            <person name="Papp T."/>
            <person name="Martin F.M."/>
            <person name="Miettinen O."/>
            <person name="Hibbett D.S."/>
            <person name="Nagy L.G."/>
        </authorList>
    </citation>
    <scope>NUCLEOTIDE SEQUENCE [LARGE SCALE GENOMIC DNA]</scope>
    <source>
        <strain evidence="1 2">HHB13444</strain>
    </source>
</reference>
<dbReference type="InParanoid" id="A0A5C3PG65"/>
<feature type="non-terminal residue" evidence="1">
    <location>
        <position position="107"/>
    </location>
</feature>
<sequence length="107" mass="13104">MFDERHPQYQTHVLRKRTVWVVPVVLGDRIPRQDRGEEEREEWARTMMILFVPWRSPADMKRPNETWRAAFDRQQDMIRPAHHEIMRNMNVLSECRDARDEVNHVLR</sequence>
<dbReference type="EMBL" id="ML211163">
    <property type="protein sequence ID" value="TFK87210.1"/>
    <property type="molecule type" value="Genomic_DNA"/>
</dbReference>
<proteinExistence type="predicted"/>
<gene>
    <name evidence="1" type="ORF">K466DRAFT_491266</name>
</gene>
<dbReference type="AlphaFoldDB" id="A0A5C3PG65"/>